<keyword evidence="2" id="KW-0812">Transmembrane</keyword>
<reference evidence="5" key="1">
    <citation type="journal article" date="2013" name="Genome Announc.">
        <title>Draft Genome Sequence of D-Branched-Chain Amino Acid Producer Lactobacillus otakiensis JCM 15040T, Isolated from a Traditional Japanese Pickle.</title>
        <authorList>
            <person name="Doi K."/>
            <person name="Mori K."/>
            <person name="Mutaguchi Y."/>
            <person name="Tashiro K."/>
            <person name="Fujino Y."/>
            <person name="Ohmori T."/>
            <person name="Kuhara S."/>
            <person name="Ohshima T."/>
        </authorList>
    </citation>
    <scope>NUCLEOTIDE SEQUENCE [LARGE SCALE GENOMIC DNA]</scope>
    <source>
        <strain evidence="5">JCM 15040</strain>
    </source>
</reference>
<accession>S4NLZ2</accession>
<dbReference type="STRING" id="1423780.FD05_GL002122"/>
<sequence length="247" mass="28468">MQRFLFERKNDKRDYPLLDTKLEQWRLWALLIFISVATVLWMEMTAALDFKAYWLEIICDDLIPITLMITVVMYLSKGKLGGLFGKPRFSDFIFGIVMVLIQFWYAQFSVTQLGKLGISFGKNASSTQIENAASKSTQYFQDLFSDIFELMGEELLSLVVFLAIAALLIQYYGLGRRLGLSIALLASMFLFGMIHFQAYNWNLAQMLIVIAGERFFLTAIFLRSKTIWPSYVCHMLFDAFAFAVSLY</sequence>
<organism evidence="4 5">
    <name type="scientific">Lentilactobacillus otakiensis DSM 19908 = JCM 15040</name>
    <dbReference type="NCBI Taxonomy" id="1423780"/>
    <lineage>
        <taxon>Bacteria</taxon>
        <taxon>Bacillati</taxon>
        <taxon>Bacillota</taxon>
        <taxon>Bacilli</taxon>
        <taxon>Lactobacillales</taxon>
        <taxon>Lactobacillaceae</taxon>
        <taxon>Lentilactobacillus</taxon>
    </lineage>
</organism>
<feature type="transmembrane region" description="Helical" evidence="2">
    <location>
        <begin position="178"/>
        <end position="196"/>
    </location>
</feature>
<feature type="transmembrane region" description="Helical" evidence="2">
    <location>
        <begin position="155"/>
        <end position="172"/>
    </location>
</feature>
<dbReference type="GO" id="GO:0006508">
    <property type="term" value="P:proteolysis"/>
    <property type="evidence" value="ECO:0007669"/>
    <property type="project" value="UniProtKB-KW"/>
</dbReference>
<feature type="domain" description="CAAX prenyl protease 2/Lysostaphin resistance protein A-like" evidence="3">
    <location>
        <begin position="148"/>
        <end position="240"/>
    </location>
</feature>
<dbReference type="EMBL" id="BASH01000004">
    <property type="protein sequence ID" value="GAD16916.1"/>
    <property type="molecule type" value="Genomic_DNA"/>
</dbReference>
<evidence type="ECO:0000256" key="2">
    <source>
        <dbReference type="SAM" id="Phobius"/>
    </source>
</evidence>
<keyword evidence="2" id="KW-0472">Membrane</keyword>
<dbReference type="InterPro" id="IPR003675">
    <property type="entry name" value="Rce1/LyrA-like_dom"/>
</dbReference>
<feature type="transmembrane region" description="Helical" evidence="2">
    <location>
        <begin position="54"/>
        <end position="76"/>
    </location>
</feature>
<comment type="caution">
    <text evidence="4">The sequence shown here is derived from an EMBL/GenBank/DDBJ whole genome shotgun (WGS) entry which is preliminary data.</text>
</comment>
<dbReference type="GO" id="GO:0080120">
    <property type="term" value="P:CAAX-box protein maturation"/>
    <property type="evidence" value="ECO:0007669"/>
    <property type="project" value="UniProtKB-ARBA"/>
</dbReference>
<gene>
    <name evidence="4" type="ORF">LOT_1454</name>
</gene>
<feature type="transmembrane region" description="Helical" evidence="2">
    <location>
        <begin position="228"/>
        <end position="246"/>
    </location>
</feature>
<keyword evidence="4" id="KW-0645">Protease</keyword>
<feature type="transmembrane region" description="Helical" evidence="2">
    <location>
        <begin position="25"/>
        <end position="42"/>
    </location>
</feature>
<dbReference type="AlphaFoldDB" id="S4NLZ2"/>
<evidence type="ECO:0000313" key="5">
    <source>
        <dbReference type="Proteomes" id="UP000016361"/>
    </source>
</evidence>
<comment type="similarity">
    <text evidence="1">Belongs to the UPF0177 family.</text>
</comment>
<evidence type="ECO:0000313" key="4">
    <source>
        <dbReference type="EMBL" id="GAD16916.1"/>
    </source>
</evidence>
<dbReference type="GeneID" id="301047150"/>
<dbReference type="PATRIC" id="fig|1423780.4.peg.2154"/>
<protein>
    <submittedName>
        <fullName evidence="4">CAAX amino terminal protease family protein</fullName>
    </submittedName>
</protein>
<dbReference type="eggNOG" id="COG1266">
    <property type="taxonomic scope" value="Bacteria"/>
</dbReference>
<feature type="transmembrane region" description="Helical" evidence="2">
    <location>
        <begin position="88"/>
        <end position="106"/>
    </location>
</feature>
<proteinExistence type="inferred from homology"/>
<evidence type="ECO:0000256" key="1">
    <source>
        <dbReference type="ARBA" id="ARBA00009067"/>
    </source>
</evidence>
<feature type="transmembrane region" description="Helical" evidence="2">
    <location>
        <begin position="203"/>
        <end position="222"/>
    </location>
</feature>
<evidence type="ECO:0000259" key="3">
    <source>
        <dbReference type="Pfam" id="PF02517"/>
    </source>
</evidence>
<dbReference type="RefSeq" id="WP_020281356.1">
    <property type="nucleotide sequence ID" value="NZ_AZED01000005.1"/>
</dbReference>
<keyword evidence="5" id="KW-1185">Reference proteome</keyword>
<keyword evidence="2" id="KW-1133">Transmembrane helix</keyword>
<dbReference type="Pfam" id="PF02517">
    <property type="entry name" value="Rce1-like"/>
    <property type="match status" value="1"/>
</dbReference>
<name>S4NLZ2_9LACO</name>
<dbReference type="GO" id="GO:0004175">
    <property type="term" value="F:endopeptidase activity"/>
    <property type="evidence" value="ECO:0007669"/>
    <property type="project" value="UniProtKB-ARBA"/>
</dbReference>
<keyword evidence="4" id="KW-0378">Hydrolase</keyword>
<dbReference type="Proteomes" id="UP000016361">
    <property type="component" value="Unassembled WGS sequence"/>
</dbReference>
<dbReference type="OrthoDB" id="2661755at2"/>